<name>A0A6G5A5T2_RHIMP</name>
<dbReference type="Gene3D" id="2.70.220.10">
    <property type="entry name" value="Ganglioside GM2 activator"/>
    <property type="match status" value="1"/>
</dbReference>
<proteinExistence type="predicted"/>
<dbReference type="SUPFAM" id="SSF63707">
    <property type="entry name" value="Ganglioside M2 (gm2) activator"/>
    <property type="match status" value="1"/>
</dbReference>
<sequence length="184" mass="20388">MFAAMSFTRSCTRILDQSMKIALVFVVAVALANSSHSQKLDVKQCSDHGTENDIEIKSANVKDLEVGKTVHVDIIIRAIKELHSNPQLKLDVFTSDKVRVPCVLGLGSCTYKMCDGSSGMEKFLSSAWEGKCPIKAQKYEKTLSFYVPSILRTSIGDGRFHFRAEMMDGGKTVGCQEFDVRIKV</sequence>
<dbReference type="AlphaFoldDB" id="A0A6G5A5T2"/>
<dbReference type="InterPro" id="IPR028996">
    <property type="entry name" value="GM2-AP"/>
</dbReference>
<keyword evidence="1" id="KW-0732">Signal</keyword>
<dbReference type="GO" id="GO:0005319">
    <property type="term" value="F:lipid transporter activity"/>
    <property type="evidence" value="ECO:0007669"/>
    <property type="project" value="TreeGrafter"/>
</dbReference>
<evidence type="ECO:0000256" key="1">
    <source>
        <dbReference type="ARBA" id="ARBA00022729"/>
    </source>
</evidence>
<dbReference type="PANTHER" id="PTHR17357">
    <property type="entry name" value="GM2 GANGLIOSIDE ACTIVATOR PROTEIN"/>
    <property type="match status" value="1"/>
</dbReference>
<dbReference type="PANTHER" id="PTHR17357:SF0">
    <property type="entry name" value="GANGLIOSIDE GM2 ACTIVATOR"/>
    <property type="match status" value="1"/>
</dbReference>
<dbReference type="GO" id="GO:0006689">
    <property type="term" value="P:ganglioside catabolic process"/>
    <property type="evidence" value="ECO:0007669"/>
    <property type="project" value="InterPro"/>
</dbReference>
<accession>A0A6G5A5T2</accession>
<dbReference type="OrthoDB" id="6499631at2759"/>
<reference evidence="2" key="1">
    <citation type="submission" date="2020-03" db="EMBL/GenBank/DDBJ databases">
        <title>A transcriptome and proteome of the tick Rhipicephalus microplus shaped by the genetic composition of its hosts and developmental stage.</title>
        <authorList>
            <person name="Garcia G.R."/>
            <person name="Ribeiro J.M.C."/>
            <person name="Maruyama S.R."/>
            <person name="Gardinasse L.G."/>
            <person name="Nelson K."/>
            <person name="Ferreira B.R."/>
            <person name="Andrade T.G."/>
            <person name="Santos I.K.F.M."/>
        </authorList>
    </citation>
    <scope>NUCLEOTIDE SEQUENCE</scope>
    <source>
        <strain evidence="2">NSGR</strain>
        <tissue evidence="2">Salivary glands</tissue>
    </source>
</reference>
<evidence type="ECO:0000313" key="2">
    <source>
        <dbReference type="EMBL" id="NIE46361.1"/>
    </source>
</evidence>
<organism evidence="2">
    <name type="scientific">Rhipicephalus microplus</name>
    <name type="common">Cattle tick</name>
    <name type="synonym">Boophilus microplus</name>
    <dbReference type="NCBI Taxonomy" id="6941"/>
    <lineage>
        <taxon>Eukaryota</taxon>
        <taxon>Metazoa</taxon>
        <taxon>Ecdysozoa</taxon>
        <taxon>Arthropoda</taxon>
        <taxon>Chelicerata</taxon>
        <taxon>Arachnida</taxon>
        <taxon>Acari</taxon>
        <taxon>Parasitiformes</taxon>
        <taxon>Ixodida</taxon>
        <taxon>Ixodoidea</taxon>
        <taxon>Ixodidae</taxon>
        <taxon>Rhipicephalinae</taxon>
        <taxon>Rhipicephalus</taxon>
        <taxon>Boophilus</taxon>
    </lineage>
</organism>
<dbReference type="GO" id="GO:0009898">
    <property type="term" value="C:cytoplasmic side of plasma membrane"/>
    <property type="evidence" value="ECO:0007669"/>
    <property type="project" value="TreeGrafter"/>
</dbReference>
<dbReference type="EMBL" id="GIKN01004088">
    <property type="protein sequence ID" value="NIE46361.1"/>
    <property type="molecule type" value="Transcribed_RNA"/>
</dbReference>
<protein>
    <submittedName>
        <fullName evidence="2">Putative ml domain protein</fullName>
    </submittedName>
</protein>
<dbReference type="InterPro" id="IPR036846">
    <property type="entry name" value="GM2-AP_sf"/>
</dbReference>
<dbReference type="GO" id="GO:0008047">
    <property type="term" value="F:enzyme activator activity"/>
    <property type="evidence" value="ECO:0007669"/>
    <property type="project" value="InterPro"/>
</dbReference>
<dbReference type="VEuPathDB" id="VectorBase:LOC119165740"/>